<protein>
    <recommendedName>
        <fullName evidence="9">PBAN-type neuropeptides</fullName>
    </recommendedName>
</protein>
<comment type="similarity">
    <text evidence="2">Belongs to the pyrokinin family.</text>
</comment>
<dbReference type="GO" id="GO:0005576">
    <property type="term" value="C:extracellular region"/>
    <property type="evidence" value="ECO:0007669"/>
    <property type="project" value="UniProtKB-SubCell"/>
</dbReference>
<dbReference type="AlphaFoldDB" id="A0A1B6L4B0"/>
<accession>A0A1B6L4B0</accession>
<evidence type="ECO:0000256" key="2">
    <source>
        <dbReference type="ARBA" id="ARBA00007714"/>
    </source>
</evidence>
<evidence type="ECO:0000256" key="3">
    <source>
        <dbReference type="ARBA" id="ARBA00022525"/>
    </source>
</evidence>
<feature type="region of interest" description="Disordered" evidence="6">
    <location>
        <begin position="136"/>
        <end position="155"/>
    </location>
</feature>
<name>A0A1B6L4B0_9HEMI</name>
<sequence>DSLAGCVCAVLLVSALTPSDVECYTDVYLDGMGVEEQSPKQPYLWFGPRLGRRKRTIDETVLPKSPIFEEAVISVFDDTPWALMPLKSMQERSMMGMSPRQEEEVPDNSRAPPFAPRLGRRRKLLPFSPRLGRELGSESIDRFERSTFEESNKTH</sequence>
<evidence type="ECO:0000313" key="8">
    <source>
        <dbReference type="EMBL" id="JAT18517.1"/>
    </source>
</evidence>
<feature type="signal peptide" evidence="7">
    <location>
        <begin position="1"/>
        <end position="23"/>
    </location>
</feature>
<reference evidence="8" key="1">
    <citation type="submission" date="2015-11" db="EMBL/GenBank/DDBJ databases">
        <title>De novo transcriptome assembly of four potential Pierce s Disease insect vectors from Arizona vineyards.</title>
        <authorList>
            <person name="Tassone E.E."/>
        </authorList>
    </citation>
    <scope>NUCLEOTIDE SEQUENCE</scope>
</reference>
<dbReference type="InterPro" id="IPR001484">
    <property type="entry name" value="Pyrokinin_CS"/>
</dbReference>
<evidence type="ECO:0000256" key="5">
    <source>
        <dbReference type="ARBA" id="ARBA00023320"/>
    </source>
</evidence>
<dbReference type="PROSITE" id="PS00539">
    <property type="entry name" value="PYROKININ"/>
    <property type="match status" value="1"/>
</dbReference>
<gene>
    <name evidence="8" type="ORF">g.54023</name>
</gene>
<organism evidence="8">
    <name type="scientific">Graphocephala atropunctata</name>
    <dbReference type="NCBI Taxonomy" id="36148"/>
    <lineage>
        <taxon>Eukaryota</taxon>
        <taxon>Metazoa</taxon>
        <taxon>Ecdysozoa</taxon>
        <taxon>Arthropoda</taxon>
        <taxon>Hexapoda</taxon>
        <taxon>Insecta</taxon>
        <taxon>Pterygota</taxon>
        <taxon>Neoptera</taxon>
        <taxon>Paraneoptera</taxon>
        <taxon>Hemiptera</taxon>
        <taxon>Auchenorrhyncha</taxon>
        <taxon>Membracoidea</taxon>
        <taxon>Cicadellidae</taxon>
        <taxon>Cicadellinae</taxon>
        <taxon>Cicadellini</taxon>
        <taxon>Graphocephala</taxon>
    </lineage>
</organism>
<feature type="chain" id="PRO_5008587159" description="PBAN-type neuropeptides" evidence="7">
    <location>
        <begin position="24"/>
        <end position="155"/>
    </location>
</feature>
<evidence type="ECO:0000256" key="6">
    <source>
        <dbReference type="SAM" id="MobiDB-lite"/>
    </source>
</evidence>
<proteinExistence type="inferred from homology"/>
<keyword evidence="4" id="KW-0027">Amidation</keyword>
<dbReference type="EMBL" id="GEBQ01021460">
    <property type="protein sequence ID" value="JAT18517.1"/>
    <property type="molecule type" value="Transcribed_RNA"/>
</dbReference>
<evidence type="ECO:0000256" key="7">
    <source>
        <dbReference type="SAM" id="SignalP"/>
    </source>
</evidence>
<evidence type="ECO:0000256" key="1">
    <source>
        <dbReference type="ARBA" id="ARBA00004613"/>
    </source>
</evidence>
<evidence type="ECO:0008006" key="9">
    <source>
        <dbReference type="Google" id="ProtNLM"/>
    </source>
</evidence>
<comment type="subcellular location">
    <subcellularLocation>
        <location evidence="1">Secreted</location>
    </subcellularLocation>
</comment>
<feature type="non-terminal residue" evidence="8">
    <location>
        <position position="1"/>
    </location>
</feature>
<keyword evidence="5" id="KW-0527">Neuropeptide</keyword>
<keyword evidence="3" id="KW-0964">Secreted</keyword>
<evidence type="ECO:0000256" key="4">
    <source>
        <dbReference type="ARBA" id="ARBA00022815"/>
    </source>
</evidence>
<feature type="region of interest" description="Disordered" evidence="6">
    <location>
        <begin position="92"/>
        <end position="119"/>
    </location>
</feature>
<dbReference type="GO" id="GO:0005184">
    <property type="term" value="F:neuropeptide hormone activity"/>
    <property type="evidence" value="ECO:0007669"/>
    <property type="project" value="InterPro"/>
</dbReference>
<keyword evidence="7" id="KW-0732">Signal</keyword>
<dbReference type="GO" id="GO:0007218">
    <property type="term" value="P:neuropeptide signaling pathway"/>
    <property type="evidence" value="ECO:0007669"/>
    <property type="project" value="UniProtKB-KW"/>
</dbReference>